<evidence type="ECO:0000256" key="1">
    <source>
        <dbReference type="SAM" id="Phobius"/>
    </source>
</evidence>
<dbReference type="EMBL" id="CP079216">
    <property type="protein sequence ID" value="QXT63361.1"/>
    <property type="molecule type" value="Genomic_DNA"/>
</dbReference>
<reference evidence="2 3" key="1">
    <citation type="submission" date="2021-07" db="EMBL/GenBank/DDBJ databases">
        <title>complete genome sequencing of Tessaracoccus sp.J1M15.</title>
        <authorList>
            <person name="Bae J.-W."/>
            <person name="Kim D.-y."/>
        </authorList>
    </citation>
    <scope>NUCLEOTIDE SEQUENCE [LARGE SCALE GENOMIC DNA]</scope>
    <source>
        <strain evidence="2 3">J1M15</strain>
    </source>
</reference>
<name>A0ABX8SJ13_9ACTN</name>
<evidence type="ECO:0000313" key="2">
    <source>
        <dbReference type="EMBL" id="QXT63361.1"/>
    </source>
</evidence>
<evidence type="ECO:0000313" key="3">
    <source>
        <dbReference type="Proteomes" id="UP000824504"/>
    </source>
</evidence>
<sequence length="151" mass="16863">MDLSRWLRDAANVVNLSTPLGLILALAGRGRLRRLGHLTVFDRVRLPVTDAGAMTVGSVVLVFRDSLEKAEARTPTVLAHEEQHAWQWAYCLGLPFLLFYFAQVGWSLLRTGDRAAANFFEVQAGLADGGYRERAKRPFREGIVALLRQGR</sequence>
<dbReference type="Proteomes" id="UP000824504">
    <property type="component" value="Chromosome"/>
</dbReference>
<feature type="transmembrane region" description="Helical" evidence="1">
    <location>
        <begin position="6"/>
        <end position="27"/>
    </location>
</feature>
<keyword evidence="3" id="KW-1185">Reference proteome</keyword>
<gene>
    <name evidence="2" type="ORF">KDB89_02430</name>
</gene>
<feature type="transmembrane region" description="Helical" evidence="1">
    <location>
        <begin position="87"/>
        <end position="109"/>
    </location>
</feature>
<keyword evidence="1" id="KW-0472">Membrane</keyword>
<organism evidence="2 3">
    <name type="scientific">Tessaracoccus palaemonis</name>
    <dbReference type="NCBI Taxonomy" id="2829499"/>
    <lineage>
        <taxon>Bacteria</taxon>
        <taxon>Bacillati</taxon>
        <taxon>Actinomycetota</taxon>
        <taxon>Actinomycetes</taxon>
        <taxon>Propionibacteriales</taxon>
        <taxon>Propionibacteriaceae</taxon>
        <taxon>Tessaracoccus</taxon>
    </lineage>
</organism>
<protein>
    <recommendedName>
        <fullName evidence="4">DUF4157 domain-containing protein</fullName>
    </recommendedName>
</protein>
<proteinExistence type="predicted"/>
<evidence type="ECO:0008006" key="4">
    <source>
        <dbReference type="Google" id="ProtNLM"/>
    </source>
</evidence>
<keyword evidence="1" id="KW-1133">Transmembrane helix</keyword>
<keyword evidence="1" id="KW-0812">Transmembrane</keyword>
<dbReference type="RefSeq" id="WP_219083196.1">
    <property type="nucleotide sequence ID" value="NZ_CP079216.1"/>
</dbReference>
<accession>A0ABX8SJ13</accession>